<dbReference type="EMBL" id="CP151262">
    <property type="protein sequence ID" value="WZH45269.1"/>
    <property type="molecule type" value="Genomic_DNA"/>
</dbReference>
<evidence type="ECO:0000313" key="1">
    <source>
        <dbReference type="EMBL" id="WZH45269.1"/>
    </source>
</evidence>
<dbReference type="InterPro" id="IPR020915">
    <property type="entry name" value="UPF0311"/>
</dbReference>
<dbReference type="PANTHER" id="PTHR37315:SF1">
    <property type="entry name" value="UPF0311 PROTEIN BLR7842"/>
    <property type="match status" value="1"/>
</dbReference>
<name>A0ABZ2WZZ8_9HYPO</name>
<proteinExistence type="predicted"/>
<evidence type="ECO:0000313" key="2">
    <source>
        <dbReference type="Proteomes" id="UP001489902"/>
    </source>
</evidence>
<accession>A0ABZ2WZZ8</accession>
<dbReference type="PANTHER" id="PTHR37315">
    <property type="entry name" value="UPF0311 PROTEIN BLR7842"/>
    <property type="match status" value="1"/>
</dbReference>
<dbReference type="Proteomes" id="UP001489902">
    <property type="component" value="Chromosome 3"/>
</dbReference>
<organism evidence="1 2">
    <name type="scientific">Fusarium acuminatum</name>
    <dbReference type="NCBI Taxonomy" id="5515"/>
    <lineage>
        <taxon>Eukaryota</taxon>
        <taxon>Fungi</taxon>
        <taxon>Dikarya</taxon>
        <taxon>Ascomycota</taxon>
        <taxon>Pezizomycotina</taxon>
        <taxon>Sordariomycetes</taxon>
        <taxon>Hypocreomycetidae</taxon>
        <taxon>Hypocreales</taxon>
        <taxon>Nectriaceae</taxon>
        <taxon>Fusarium</taxon>
        <taxon>Fusarium tricinctum species complex</taxon>
    </lineage>
</organism>
<sequence length="244" mass="26978">MFPEDTAETLILRRLISTLPIEQFTPPPLGMPSKSLPDHVPSPGNAFSLSGPDMPQMRMPHLEFIYRIVAEMDKGGVTEIKGVDSTSRTRVVLPIQGGYVNGPQIKGTIVEKSGADWAEVINPNKVQNLIGDDIKIETNKQTQSFTRLNAMYTLQTDDNVYILVKAQGIYRTGPGIDEKAGEKDSVSQDEMEYFTHITFEAPGDSAYGWLNGVVAMGVMIMWQGRPVIDCYRLTNFPGRLAANL</sequence>
<reference evidence="1 2" key="1">
    <citation type="submission" date="2024-04" db="EMBL/GenBank/DDBJ databases">
        <title>Complete genome sequence of Fusarium acuminatum.</title>
        <authorList>
            <person name="Lan B."/>
        </authorList>
    </citation>
    <scope>NUCLEOTIDE SEQUENCE [LARGE SCALE GENOMIC DNA]</scope>
    <source>
        <strain evidence="1">1A</strain>
    </source>
</reference>
<gene>
    <name evidence="1" type="ORF">QYS62_006312</name>
</gene>
<keyword evidence="2" id="KW-1185">Reference proteome</keyword>
<protein>
    <submittedName>
        <fullName evidence="1">Uncharacterized protein</fullName>
    </submittedName>
</protein>
<dbReference type="Gene3D" id="2.40.160.20">
    <property type="match status" value="1"/>
</dbReference>
<dbReference type="Pfam" id="PF11578">
    <property type="entry name" value="DUF3237"/>
    <property type="match status" value="1"/>
</dbReference>